<evidence type="ECO:0000256" key="2">
    <source>
        <dbReference type="ARBA" id="ARBA00022723"/>
    </source>
</evidence>
<feature type="domain" description="C2H2-type" evidence="10">
    <location>
        <begin position="649"/>
        <end position="677"/>
    </location>
</feature>
<keyword evidence="2" id="KW-0479">Metal-binding</keyword>
<feature type="region of interest" description="Disordered" evidence="9">
    <location>
        <begin position="263"/>
        <end position="299"/>
    </location>
</feature>
<keyword evidence="5" id="KW-0805">Transcription regulation</keyword>
<dbReference type="GO" id="GO:0001817">
    <property type="term" value="P:regulation of cytokine production"/>
    <property type="evidence" value="ECO:0007669"/>
    <property type="project" value="TreeGrafter"/>
</dbReference>
<keyword evidence="3" id="KW-0677">Repeat</keyword>
<evidence type="ECO:0000259" key="10">
    <source>
        <dbReference type="PROSITE" id="PS50157"/>
    </source>
</evidence>
<accession>A0A7R9G8Q4</accession>
<dbReference type="InterPro" id="IPR036236">
    <property type="entry name" value="Znf_C2H2_sf"/>
</dbReference>
<keyword evidence="4" id="KW-0862">Zinc</keyword>
<dbReference type="PANTHER" id="PTHR24399">
    <property type="entry name" value="ZINC FINGER AND BTB DOMAIN-CONTAINING"/>
    <property type="match status" value="1"/>
</dbReference>
<feature type="compositionally biased region" description="Acidic residues" evidence="9">
    <location>
        <begin position="263"/>
        <end position="285"/>
    </location>
</feature>
<dbReference type="GO" id="GO:0000978">
    <property type="term" value="F:RNA polymerase II cis-regulatory region sequence-specific DNA binding"/>
    <property type="evidence" value="ECO:0007669"/>
    <property type="project" value="TreeGrafter"/>
</dbReference>
<keyword evidence="8" id="KW-0863">Zinc-finger</keyword>
<dbReference type="GO" id="GO:0005654">
    <property type="term" value="C:nucleoplasm"/>
    <property type="evidence" value="ECO:0007669"/>
    <property type="project" value="TreeGrafter"/>
</dbReference>
<proteinExistence type="predicted"/>
<dbReference type="AlphaFoldDB" id="A0A7R9G8Q4"/>
<feature type="domain" description="C2H2-type" evidence="10">
    <location>
        <begin position="451"/>
        <end position="478"/>
    </location>
</feature>
<evidence type="ECO:0000256" key="8">
    <source>
        <dbReference type="PROSITE-ProRule" id="PRU00042"/>
    </source>
</evidence>
<sequence length="826" mass="95371">MSVRKRTKKLCEICSNSVEIEVTVAPFRAFDDAADVLRHYNIFRQNKNLLNVQLCHQCFSLVKLCDDLSAELSGKVKLLKELKSGMTHHEEDAIYSLNGSDPFLKVIQLGHEPEVKSSIPSHTNDDIIQDRLSTPIRKTSHKFPVSSSDKSRKRSQAAFESQKSFPIISTVHHFFAESENDLKETPMEILGDQKRSPVLLARVPNYERKSTEPDQLESVISILEEYENLLGKGYGYSPGEDSRLETDNKEKELADDVLIEETDEEDVEEIEEEDHDDVMESDEDFNTPGKKKGPVVRWSKDDPGCKNPRPCVKFVEDSADAYLVDDYVFEARKIPLCPEYLVFVQCKGEKGPPVEDRGSKKPVKCGVLGVVNLNEKCFYYSFHESKESHKHKSRVEETKRRMAMQDAKKKNLWRAGPRTKPFVCDLCPYQTQAKYALYMHYARIHKIPNAKRCFECGRFFAQETEYEKHMAMHLEEYRDTVSCLTCRKVKSANRSFRRHMRNAHGNKVCWTHEERRAAGISLFICGLCKFFTSAMDDFNLHRFAEHFGKKSVKCDECDTLVCGMRALRDHKNVKHSAACLYECVDCHMTFKTRQSFGWHRVTHKAKPEETVCSFCGLLFSTIKMREHMHTFHPEQIVDQNLIVMPQVVFECRVCEEVLPTRKDLHAHQEEKHGKVKPHYPRLRRPETVECAYCGTTLRQAAYTRHRIRVHGVAFIGEDVFPCTGCSQKFERLRFLKVHQKEVHGWHYECQVDSGIQCKICHEAIRVRREFVRHLKKQHRVLGITNKTFMQYVAVPEGAVELVPVKSAGRKSGAAVKDEEEKEPLIV</sequence>
<dbReference type="GO" id="GO:0008270">
    <property type="term" value="F:zinc ion binding"/>
    <property type="evidence" value="ECO:0007669"/>
    <property type="project" value="UniProtKB-KW"/>
</dbReference>
<evidence type="ECO:0000256" key="3">
    <source>
        <dbReference type="ARBA" id="ARBA00022737"/>
    </source>
</evidence>
<dbReference type="EMBL" id="OA882154">
    <property type="protein sequence ID" value="CAD7273307.1"/>
    <property type="molecule type" value="Genomic_DNA"/>
</dbReference>
<evidence type="ECO:0000256" key="4">
    <source>
        <dbReference type="ARBA" id="ARBA00022833"/>
    </source>
</evidence>
<dbReference type="Proteomes" id="UP000678499">
    <property type="component" value="Unassembled WGS sequence"/>
</dbReference>
<keyword evidence="7" id="KW-0539">Nucleus</keyword>
<dbReference type="SMART" id="SM00355">
    <property type="entry name" value="ZnF_C2H2"/>
    <property type="match status" value="11"/>
</dbReference>
<protein>
    <recommendedName>
        <fullName evidence="10">C2H2-type domain-containing protein</fullName>
    </recommendedName>
</protein>
<dbReference type="PROSITE" id="PS50157">
    <property type="entry name" value="ZINC_FINGER_C2H2_2"/>
    <property type="match status" value="4"/>
</dbReference>
<dbReference type="SUPFAM" id="SSF57667">
    <property type="entry name" value="beta-beta-alpha zinc fingers"/>
    <property type="match status" value="1"/>
</dbReference>
<dbReference type="GO" id="GO:0001227">
    <property type="term" value="F:DNA-binding transcription repressor activity, RNA polymerase II-specific"/>
    <property type="evidence" value="ECO:0007669"/>
    <property type="project" value="TreeGrafter"/>
</dbReference>
<evidence type="ECO:0000256" key="7">
    <source>
        <dbReference type="ARBA" id="ARBA00023242"/>
    </source>
</evidence>
<dbReference type="Gene3D" id="3.30.160.60">
    <property type="entry name" value="Classic Zinc Finger"/>
    <property type="match status" value="3"/>
</dbReference>
<gene>
    <name evidence="11" type="ORF">NMOB1V02_LOCUS1200</name>
</gene>
<evidence type="ECO:0000256" key="1">
    <source>
        <dbReference type="ARBA" id="ARBA00004123"/>
    </source>
</evidence>
<dbReference type="GO" id="GO:0002682">
    <property type="term" value="P:regulation of immune system process"/>
    <property type="evidence" value="ECO:0007669"/>
    <property type="project" value="TreeGrafter"/>
</dbReference>
<keyword evidence="6" id="KW-0804">Transcription</keyword>
<dbReference type="InterPro" id="IPR013087">
    <property type="entry name" value="Znf_C2H2_type"/>
</dbReference>
<evidence type="ECO:0000256" key="9">
    <source>
        <dbReference type="SAM" id="MobiDB-lite"/>
    </source>
</evidence>
<evidence type="ECO:0000313" key="12">
    <source>
        <dbReference type="Proteomes" id="UP000678499"/>
    </source>
</evidence>
<evidence type="ECO:0000256" key="6">
    <source>
        <dbReference type="ARBA" id="ARBA00023163"/>
    </source>
</evidence>
<feature type="domain" description="C2H2-type" evidence="10">
    <location>
        <begin position="581"/>
        <end position="608"/>
    </location>
</feature>
<evidence type="ECO:0000313" key="11">
    <source>
        <dbReference type="EMBL" id="CAD7273307.1"/>
    </source>
</evidence>
<name>A0A7R9G8Q4_9CRUS</name>
<comment type="subcellular location">
    <subcellularLocation>
        <location evidence="1">Nucleus</location>
    </subcellularLocation>
</comment>
<evidence type="ECO:0000256" key="5">
    <source>
        <dbReference type="ARBA" id="ARBA00023015"/>
    </source>
</evidence>
<keyword evidence="12" id="KW-1185">Reference proteome</keyword>
<dbReference type="Pfam" id="PF00096">
    <property type="entry name" value="zf-C2H2"/>
    <property type="match status" value="1"/>
</dbReference>
<dbReference type="PANTHER" id="PTHR24399:SF23">
    <property type="entry name" value="C2H2-TYPE DOMAIN-CONTAINING PROTEIN"/>
    <property type="match status" value="1"/>
</dbReference>
<dbReference type="OrthoDB" id="7980509at2759"/>
<dbReference type="EMBL" id="CAJPEX010000117">
    <property type="protein sequence ID" value="CAG0913459.1"/>
    <property type="molecule type" value="Genomic_DNA"/>
</dbReference>
<dbReference type="PROSITE" id="PS00028">
    <property type="entry name" value="ZINC_FINGER_C2H2_1"/>
    <property type="match status" value="5"/>
</dbReference>
<reference evidence="11" key="1">
    <citation type="submission" date="2020-11" db="EMBL/GenBank/DDBJ databases">
        <authorList>
            <person name="Tran Van P."/>
        </authorList>
    </citation>
    <scope>NUCLEOTIDE SEQUENCE</scope>
</reference>
<organism evidence="11">
    <name type="scientific">Notodromas monacha</name>
    <dbReference type="NCBI Taxonomy" id="399045"/>
    <lineage>
        <taxon>Eukaryota</taxon>
        <taxon>Metazoa</taxon>
        <taxon>Ecdysozoa</taxon>
        <taxon>Arthropoda</taxon>
        <taxon>Crustacea</taxon>
        <taxon>Oligostraca</taxon>
        <taxon>Ostracoda</taxon>
        <taxon>Podocopa</taxon>
        <taxon>Podocopida</taxon>
        <taxon>Cypridocopina</taxon>
        <taxon>Cypridoidea</taxon>
        <taxon>Cyprididae</taxon>
        <taxon>Notodromas</taxon>
    </lineage>
</organism>
<feature type="domain" description="C2H2-type" evidence="10">
    <location>
        <begin position="720"/>
        <end position="743"/>
    </location>
</feature>